<accession>A0ACC3CJI2</accession>
<evidence type="ECO:0000313" key="1">
    <source>
        <dbReference type="EMBL" id="KAK1870352.1"/>
    </source>
</evidence>
<dbReference type="Proteomes" id="UP000798662">
    <property type="component" value="Chromosome 3"/>
</dbReference>
<proteinExistence type="predicted"/>
<dbReference type="EMBL" id="CM020620">
    <property type="protein sequence ID" value="KAK1870352.1"/>
    <property type="molecule type" value="Genomic_DNA"/>
</dbReference>
<comment type="caution">
    <text evidence="1">The sequence shown here is derived from an EMBL/GenBank/DDBJ whole genome shotgun (WGS) entry which is preliminary data.</text>
</comment>
<keyword evidence="2" id="KW-1185">Reference proteome</keyword>
<sequence>MTSLEPGAVLAMEATGAAAAAAAGPTPPLPSSTAADAPISPATTTTSTADGGATPLPPAVDTAASRSRPTLRSTIASARAGVEAASTFVTAHSSMPAAALARVDARVDDTLASFTRTLRRTRDGTTSAMVAAGGVLGGGALVAAPLAYVAGPGAAARAFGLTVALGSVLVYPDVVARTAGKAAAARAESTPAPPVVPARSPPSTSG</sequence>
<protein>
    <submittedName>
        <fullName evidence="1">Uncharacterized protein</fullName>
    </submittedName>
</protein>
<name>A0ACC3CJI2_PYRYE</name>
<gene>
    <name evidence="1" type="ORF">I4F81_012814</name>
</gene>
<organism evidence="1 2">
    <name type="scientific">Pyropia yezoensis</name>
    <name type="common">Susabi-nori</name>
    <name type="synonym">Porphyra yezoensis</name>
    <dbReference type="NCBI Taxonomy" id="2788"/>
    <lineage>
        <taxon>Eukaryota</taxon>
        <taxon>Rhodophyta</taxon>
        <taxon>Bangiophyceae</taxon>
        <taxon>Bangiales</taxon>
        <taxon>Bangiaceae</taxon>
        <taxon>Pyropia</taxon>
    </lineage>
</organism>
<reference evidence="1" key="1">
    <citation type="submission" date="2019-11" db="EMBL/GenBank/DDBJ databases">
        <title>Nori genome reveals adaptations in red seaweeds to the harsh intertidal environment.</title>
        <authorList>
            <person name="Wang D."/>
            <person name="Mao Y."/>
        </authorList>
    </citation>
    <scope>NUCLEOTIDE SEQUENCE</scope>
    <source>
        <tissue evidence="1">Gametophyte</tissue>
    </source>
</reference>
<evidence type="ECO:0000313" key="2">
    <source>
        <dbReference type="Proteomes" id="UP000798662"/>
    </source>
</evidence>